<gene>
    <name evidence="1" type="ORF">MNBD_GAMMA13-1914</name>
</gene>
<evidence type="ECO:0000313" key="1">
    <source>
        <dbReference type="EMBL" id="VAW81469.1"/>
    </source>
</evidence>
<dbReference type="AlphaFoldDB" id="A0A3B0Z5C9"/>
<sequence length="89" mass="9032">MNSSLPLLPGTATASGSFRGVGGNVVIDQPETGQDGGFGVLFDNQYAALSEPISAPTVDTKGLLSGLQDLPPGGKLLPFFQETLGLAIT</sequence>
<name>A0A3B0Z5C9_9ZZZZ</name>
<accession>A0A3B0Z5C9</accession>
<proteinExistence type="predicted"/>
<dbReference type="EMBL" id="UOFK01000262">
    <property type="protein sequence ID" value="VAW81469.1"/>
    <property type="molecule type" value="Genomic_DNA"/>
</dbReference>
<reference evidence="1" key="1">
    <citation type="submission" date="2018-06" db="EMBL/GenBank/DDBJ databases">
        <authorList>
            <person name="Zhirakovskaya E."/>
        </authorList>
    </citation>
    <scope>NUCLEOTIDE SEQUENCE</scope>
</reference>
<protein>
    <submittedName>
        <fullName evidence="1">Uncharacterized protein</fullName>
    </submittedName>
</protein>
<feature type="non-terminal residue" evidence="1">
    <location>
        <position position="89"/>
    </location>
</feature>
<organism evidence="1">
    <name type="scientific">hydrothermal vent metagenome</name>
    <dbReference type="NCBI Taxonomy" id="652676"/>
    <lineage>
        <taxon>unclassified sequences</taxon>
        <taxon>metagenomes</taxon>
        <taxon>ecological metagenomes</taxon>
    </lineage>
</organism>